<reference evidence="1" key="1">
    <citation type="journal article" date="2023" name="Access Microbiol">
        <title>De-novo genome assembly for Akanthomyces muscarius, a biocontrol agent of insect agricultural pests.</title>
        <authorList>
            <person name="Erdos Z."/>
            <person name="Studholme D.J."/>
            <person name="Raymond B."/>
            <person name="Sharma M."/>
        </authorList>
    </citation>
    <scope>NUCLEOTIDE SEQUENCE</scope>
    <source>
        <strain evidence="1">Ve6</strain>
    </source>
</reference>
<evidence type="ECO:0000313" key="2">
    <source>
        <dbReference type="Proteomes" id="UP001144673"/>
    </source>
</evidence>
<comment type="caution">
    <text evidence="1">The sequence shown here is derived from an EMBL/GenBank/DDBJ whole genome shotgun (WGS) entry which is preliminary data.</text>
</comment>
<organism evidence="1 2">
    <name type="scientific">Akanthomyces muscarius</name>
    <name type="common">Entomopathogenic fungus</name>
    <name type="synonym">Lecanicillium muscarium</name>
    <dbReference type="NCBI Taxonomy" id="2231603"/>
    <lineage>
        <taxon>Eukaryota</taxon>
        <taxon>Fungi</taxon>
        <taxon>Dikarya</taxon>
        <taxon>Ascomycota</taxon>
        <taxon>Pezizomycotina</taxon>
        <taxon>Sordariomycetes</taxon>
        <taxon>Hypocreomycetidae</taxon>
        <taxon>Hypocreales</taxon>
        <taxon>Cordycipitaceae</taxon>
        <taxon>Akanthomyces</taxon>
    </lineage>
</organism>
<keyword evidence="2" id="KW-1185">Reference proteome</keyword>
<dbReference type="AlphaFoldDB" id="A0A9W8UQ35"/>
<gene>
    <name evidence="1" type="ORF">LMH87_004925</name>
</gene>
<dbReference type="KEGG" id="amus:LMH87_004925"/>
<sequence>MDVIVDAEAELAVVSRKVVLNKACYLRIAFGSSAEAAARCVFLHAHHRYTIIQYDVSLAPSGVDGVTPDERRLHSGSEACLIYFRGPELLLKGDAVQRSVVLTRPALSPTTPSFRCQPVNADLLGIETTVILLAKKNNIKQDAFPPTQGNKGLV</sequence>
<evidence type="ECO:0000313" key="1">
    <source>
        <dbReference type="EMBL" id="KAJ4163181.1"/>
    </source>
</evidence>
<dbReference type="Proteomes" id="UP001144673">
    <property type="component" value="Chromosome 1"/>
</dbReference>
<accession>A0A9W8UQ35</accession>
<proteinExistence type="predicted"/>
<dbReference type="EMBL" id="JAJHUN010000001">
    <property type="protein sequence ID" value="KAJ4163181.1"/>
    <property type="molecule type" value="Genomic_DNA"/>
</dbReference>
<protein>
    <submittedName>
        <fullName evidence="1">Uncharacterized protein</fullName>
    </submittedName>
</protein>
<dbReference type="RefSeq" id="XP_056058096.1">
    <property type="nucleotide sequence ID" value="XM_056202553.1"/>
</dbReference>
<dbReference type="GeneID" id="80892084"/>
<name>A0A9W8UQ35_AKAMU</name>